<dbReference type="Pfam" id="PF00672">
    <property type="entry name" value="HAMP"/>
    <property type="match status" value="1"/>
</dbReference>
<dbReference type="PANTHER" id="PTHR32089:SF114">
    <property type="entry name" value="METHYL-ACCEPTING CHEMOTAXIS PROTEIN MCPB"/>
    <property type="match status" value="1"/>
</dbReference>
<evidence type="ECO:0000313" key="12">
    <source>
        <dbReference type="Proteomes" id="UP001597383"/>
    </source>
</evidence>
<dbReference type="SMART" id="SM00283">
    <property type="entry name" value="MA"/>
    <property type="match status" value="1"/>
</dbReference>
<dbReference type="Pfam" id="PF00015">
    <property type="entry name" value="MCPsignal"/>
    <property type="match status" value="1"/>
</dbReference>
<feature type="coiled-coil region" evidence="7">
    <location>
        <begin position="404"/>
        <end position="431"/>
    </location>
</feature>
<keyword evidence="7" id="KW-0175">Coiled coil</keyword>
<feature type="transmembrane region" description="Helical" evidence="8">
    <location>
        <begin position="12"/>
        <end position="36"/>
    </location>
</feature>
<feature type="transmembrane region" description="Helical" evidence="8">
    <location>
        <begin position="48"/>
        <end position="71"/>
    </location>
</feature>
<keyword evidence="2" id="KW-1003">Cell membrane</keyword>
<evidence type="ECO:0000256" key="1">
    <source>
        <dbReference type="ARBA" id="ARBA00004236"/>
    </source>
</evidence>
<comment type="similarity">
    <text evidence="5">Belongs to the methyl-accepting chemotaxis (MCP) protein family.</text>
</comment>
<evidence type="ECO:0000256" key="2">
    <source>
        <dbReference type="ARBA" id="ARBA00022475"/>
    </source>
</evidence>
<evidence type="ECO:0000256" key="4">
    <source>
        <dbReference type="ARBA" id="ARBA00023224"/>
    </source>
</evidence>
<evidence type="ECO:0000256" key="5">
    <source>
        <dbReference type="ARBA" id="ARBA00029447"/>
    </source>
</evidence>
<protein>
    <submittedName>
        <fullName evidence="11">Methyl-accepting chemotaxis protein</fullName>
    </submittedName>
</protein>
<keyword evidence="8" id="KW-1133">Transmembrane helix</keyword>
<sequence>MDKKRYRFSLRVKLMLFTTILAIITYSTSALFMYVLYEYINDFWQVSFQVYSIITLLLGIIWSGLLSYFAASFITKRLKQLELAASQAASGNLDQTIEIGRSDDEINALSESFDTMLKNLKDMVHNIDVHFENTNQSVVQMKDASDQVAKHSDLIRSSITDISKGAESSSEAIQNTVEAVEEASELAVKVQEKAGQSKEKSNTMLETLNNSKNVVNQLVVGIQKLASDQEVSLQDVEHLKENALQVETIISMVGEIAEQTNLLALNASIEAARAGEHGRGFAVVAEEIRKLADQSAQAVQRISELITAIQDDVKQVVTKINDNVQYAKKEAENGVSTNQTFEQMSGSVEDVAREIDTISSLVDKQLQSIQATASQSQEVAAIAEETSAGAEEVNASIQEQASTIEMVETLAHSLEEQANSLNKQIHKFKVQ</sequence>
<dbReference type="EMBL" id="JBHUHQ010000015">
    <property type="protein sequence ID" value="MFD2044417.1"/>
    <property type="molecule type" value="Genomic_DNA"/>
</dbReference>
<dbReference type="CDD" id="cd06225">
    <property type="entry name" value="HAMP"/>
    <property type="match status" value="1"/>
</dbReference>
<accession>A0ABW4VXU5</accession>
<dbReference type="InterPro" id="IPR003660">
    <property type="entry name" value="HAMP_dom"/>
</dbReference>
<evidence type="ECO:0000256" key="3">
    <source>
        <dbReference type="ARBA" id="ARBA00023136"/>
    </source>
</evidence>
<dbReference type="PROSITE" id="PS50111">
    <property type="entry name" value="CHEMOTAXIS_TRANSDUC_2"/>
    <property type="match status" value="1"/>
</dbReference>
<comment type="subcellular location">
    <subcellularLocation>
        <location evidence="1">Cell membrane</location>
    </subcellularLocation>
</comment>
<dbReference type="InterPro" id="IPR004089">
    <property type="entry name" value="MCPsignal_dom"/>
</dbReference>
<proteinExistence type="inferred from homology"/>
<evidence type="ECO:0000256" key="8">
    <source>
        <dbReference type="SAM" id="Phobius"/>
    </source>
</evidence>
<dbReference type="SMART" id="SM00304">
    <property type="entry name" value="HAMP"/>
    <property type="match status" value="1"/>
</dbReference>
<keyword evidence="12" id="KW-1185">Reference proteome</keyword>
<evidence type="ECO:0000259" key="10">
    <source>
        <dbReference type="PROSITE" id="PS50885"/>
    </source>
</evidence>
<feature type="domain" description="Methyl-accepting transducer" evidence="9">
    <location>
        <begin position="144"/>
        <end position="394"/>
    </location>
</feature>
<organism evidence="11 12">
    <name type="scientific">Ornithinibacillus salinisoli</name>
    <dbReference type="NCBI Taxonomy" id="1848459"/>
    <lineage>
        <taxon>Bacteria</taxon>
        <taxon>Bacillati</taxon>
        <taxon>Bacillota</taxon>
        <taxon>Bacilli</taxon>
        <taxon>Bacillales</taxon>
        <taxon>Bacillaceae</taxon>
        <taxon>Ornithinibacillus</taxon>
    </lineage>
</organism>
<dbReference type="Gene3D" id="6.10.340.10">
    <property type="match status" value="1"/>
</dbReference>
<dbReference type="PANTHER" id="PTHR32089">
    <property type="entry name" value="METHYL-ACCEPTING CHEMOTAXIS PROTEIN MCPB"/>
    <property type="match status" value="1"/>
</dbReference>
<dbReference type="SUPFAM" id="SSF58104">
    <property type="entry name" value="Methyl-accepting chemotaxis protein (MCP) signaling domain"/>
    <property type="match status" value="1"/>
</dbReference>
<dbReference type="PROSITE" id="PS50885">
    <property type="entry name" value="HAMP"/>
    <property type="match status" value="1"/>
</dbReference>
<evidence type="ECO:0000259" key="9">
    <source>
        <dbReference type="PROSITE" id="PS50111"/>
    </source>
</evidence>
<dbReference type="Proteomes" id="UP001597383">
    <property type="component" value="Unassembled WGS sequence"/>
</dbReference>
<evidence type="ECO:0000256" key="7">
    <source>
        <dbReference type="SAM" id="Coils"/>
    </source>
</evidence>
<evidence type="ECO:0000313" key="11">
    <source>
        <dbReference type="EMBL" id="MFD2044417.1"/>
    </source>
</evidence>
<reference evidence="12" key="1">
    <citation type="journal article" date="2019" name="Int. J. Syst. Evol. Microbiol.">
        <title>The Global Catalogue of Microorganisms (GCM) 10K type strain sequencing project: providing services to taxonomists for standard genome sequencing and annotation.</title>
        <authorList>
            <consortium name="The Broad Institute Genomics Platform"/>
            <consortium name="The Broad Institute Genome Sequencing Center for Infectious Disease"/>
            <person name="Wu L."/>
            <person name="Ma J."/>
        </authorList>
    </citation>
    <scope>NUCLEOTIDE SEQUENCE [LARGE SCALE GENOMIC DNA]</scope>
    <source>
        <strain evidence="12">R28</strain>
    </source>
</reference>
<evidence type="ECO:0000256" key="6">
    <source>
        <dbReference type="PROSITE-ProRule" id="PRU00284"/>
    </source>
</evidence>
<name>A0ABW4VXU5_9BACI</name>
<comment type="caution">
    <text evidence="11">The sequence shown here is derived from an EMBL/GenBank/DDBJ whole genome shotgun (WGS) entry which is preliminary data.</text>
</comment>
<dbReference type="Gene3D" id="1.10.287.950">
    <property type="entry name" value="Methyl-accepting chemotaxis protein"/>
    <property type="match status" value="1"/>
</dbReference>
<gene>
    <name evidence="11" type="ORF">ACFSJF_09080</name>
</gene>
<keyword evidence="3 8" id="KW-0472">Membrane</keyword>
<keyword evidence="4 6" id="KW-0807">Transducer</keyword>
<dbReference type="RefSeq" id="WP_377556355.1">
    <property type="nucleotide sequence ID" value="NZ_JBHUHQ010000015.1"/>
</dbReference>
<feature type="domain" description="HAMP" evidence="10">
    <location>
        <begin position="72"/>
        <end position="125"/>
    </location>
</feature>
<keyword evidence="8" id="KW-0812">Transmembrane</keyword>